<feature type="transmembrane region" description="Helical" evidence="2">
    <location>
        <begin position="56"/>
        <end position="80"/>
    </location>
</feature>
<dbReference type="PANTHER" id="PTHR36804:SF1">
    <property type="entry name" value="OS04G0585600 PROTEIN"/>
    <property type="match status" value="1"/>
</dbReference>
<keyword evidence="2" id="KW-0812">Transmembrane</keyword>
<evidence type="ECO:0000256" key="2">
    <source>
        <dbReference type="SAM" id="Phobius"/>
    </source>
</evidence>
<protein>
    <submittedName>
        <fullName evidence="3">Uncharacterized protein</fullName>
    </submittedName>
</protein>
<name>A0A444Z810_ARAHY</name>
<evidence type="ECO:0000313" key="3">
    <source>
        <dbReference type="EMBL" id="RYR10317.1"/>
    </source>
</evidence>
<reference evidence="3 4" key="1">
    <citation type="submission" date="2019-01" db="EMBL/GenBank/DDBJ databases">
        <title>Sequencing of cultivated peanut Arachis hypogaea provides insights into genome evolution and oil improvement.</title>
        <authorList>
            <person name="Chen X."/>
        </authorList>
    </citation>
    <scope>NUCLEOTIDE SEQUENCE [LARGE SCALE GENOMIC DNA]</scope>
    <source>
        <strain evidence="4">cv. Fuhuasheng</strain>
        <tissue evidence="3">Leaves</tissue>
    </source>
</reference>
<comment type="caution">
    <text evidence="3">The sequence shown here is derived from an EMBL/GenBank/DDBJ whole genome shotgun (WGS) entry which is preliminary data.</text>
</comment>
<sequence length="256" mass="28887">MTIISSSSSFSPNLFLHLNHPSAPTVIGLGLSLRPRPITKPNIKLRRRHLQRCRAVFADDAPFAAAIGACMLTSLVFPVAGSHEDDEEGESAMNTSDTRFAVMGIMSFIPYFNWLSWIFALLDTGNRRYAVYAIVYLAPYLRSNLSISPEDSWLPIASILFCIVHIQLEASIRNGDIQGFQLFRNVTDQFSSKKGHLNHHQEISKQGMAKDNKNLPSAQDHLRDIGDWEDTQRPLQSHQPLSEDLNDDEEEERSKH</sequence>
<keyword evidence="4" id="KW-1185">Reference proteome</keyword>
<feature type="transmembrane region" description="Helical" evidence="2">
    <location>
        <begin position="100"/>
        <end position="122"/>
    </location>
</feature>
<keyword evidence="2" id="KW-1133">Transmembrane helix</keyword>
<evidence type="ECO:0000256" key="1">
    <source>
        <dbReference type="SAM" id="MobiDB-lite"/>
    </source>
</evidence>
<feature type="compositionally biased region" description="Basic and acidic residues" evidence="1">
    <location>
        <begin position="220"/>
        <end position="232"/>
    </location>
</feature>
<dbReference type="STRING" id="3818.A0A444Z810"/>
<feature type="compositionally biased region" description="Basic and acidic residues" evidence="1">
    <location>
        <begin position="199"/>
        <end position="213"/>
    </location>
</feature>
<dbReference type="Gramene" id="arahy.Tifrunner.gnm2.ann2.Ah15g143000.1">
    <property type="protein sequence ID" value="arahy.Tifrunner.gnm2.ann2.Ah15g143000.1-CDS"/>
    <property type="gene ID" value="arahy.Tifrunner.gnm2.ann2.Ah15g143000"/>
</dbReference>
<dbReference type="AlphaFoldDB" id="A0A444Z810"/>
<proteinExistence type="predicted"/>
<accession>A0A444Z810</accession>
<organism evidence="3 4">
    <name type="scientific">Arachis hypogaea</name>
    <name type="common">Peanut</name>
    <dbReference type="NCBI Taxonomy" id="3818"/>
    <lineage>
        <taxon>Eukaryota</taxon>
        <taxon>Viridiplantae</taxon>
        <taxon>Streptophyta</taxon>
        <taxon>Embryophyta</taxon>
        <taxon>Tracheophyta</taxon>
        <taxon>Spermatophyta</taxon>
        <taxon>Magnoliopsida</taxon>
        <taxon>eudicotyledons</taxon>
        <taxon>Gunneridae</taxon>
        <taxon>Pentapetalae</taxon>
        <taxon>rosids</taxon>
        <taxon>fabids</taxon>
        <taxon>Fabales</taxon>
        <taxon>Fabaceae</taxon>
        <taxon>Papilionoideae</taxon>
        <taxon>50 kb inversion clade</taxon>
        <taxon>dalbergioids sensu lato</taxon>
        <taxon>Dalbergieae</taxon>
        <taxon>Pterocarpus clade</taxon>
        <taxon>Arachis</taxon>
    </lineage>
</organism>
<dbReference type="PANTHER" id="PTHR36804">
    <property type="entry name" value="OSJNBA0013K16.11 PROTEIN"/>
    <property type="match status" value="1"/>
</dbReference>
<feature type="region of interest" description="Disordered" evidence="1">
    <location>
        <begin position="195"/>
        <end position="256"/>
    </location>
</feature>
<dbReference type="Proteomes" id="UP000289738">
    <property type="component" value="Chromosome B05"/>
</dbReference>
<evidence type="ECO:0000313" key="4">
    <source>
        <dbReference type="Proteomes" id="UP000289738"/>
    </source>
</evidence>
<dbReference type="EMBL" id="SDMP01000015">
    <property type="protein sequence ID" value="RYR10317.1"/>
    <property type="molecule type" value="Genomic_DNA"/>
</dbReference>
<gene>
    <name evidence="3" type="ORF">Ahy_B05g078791</name>
</gene>
<feature type="compositionally biased region" description="Acidic residues" evidence="1">
    <location>
        <begin position="244"/>
        <end position="256"/>
    </location>
</feature>
<keyword evidence="2" id="KW-0472">Membrane</keyword>